<protein>
    <submittedName>
        <fullName evidence="2">HNH endonuclease</fullName>
    </submittedName>
</protein>
<keyword evidence="2" id="KW-0378">Hydrolase</keyword>
<proteinExistence type="predicted"/>
<gene>
    <name evidence="2" type="ORF">OB236_38450</name>
</gene>
<evidence type="ECO:0000313" key="2">
    <source>
        <dbReference type="EMBL" id="MCU6798023.1"/>
    </source>
</evidence>
<organism evidence="2 3">
    <name type="scientific">Paenibacillus baimaensis</name>
    <dbReference type="NCBI Taxonomy" id="2982185"/>
    <lineage>
        <taxon>Bacteria</taxon>
        <taxon>Bacillati</taxon>
        <taxon>Bacillota</taxon>
        <taxon>Bacilli</taxon>
        <taxon>Bacillales</taxon>
        <taxon>Paenibacillaceae</taxon>
        <taxon>Paenibacillus</taxon>
    </lineage>
</organism>
<keyword evidence="2" id="KW-0255">Endonuclease</keyword>
<name>A0ABT2UTT8_9BACL</name>
<dbReference type="InterPro" id="IPR003615">
    <property type="entry name" value="HNH_nuc"/>
</dbReference>
<feature type="domain" description="HNH" evidence="1">
    <location>
        <begin position="49"/>
        <end position="89"/>
    </location>
</feature>
<dbReference type="GO" id="GO:0004519">
    <property type="term" value="F:endonuclease activity"/>
    <property type="evidence" value="ECO:0007669"/>
    <property type="project" value="UniProtKB-KW"/>
</dbReference>
<dbReference type="RefSeq" id="WP_262688705.1">
    <property type="nucleotide sequence ID" value="NZ_JAOQIO010000124.1"/>
</dbReference>
<dbReference type="Pfam" id="PF01844">
    <property type="entry name" value="HNH"/>
    <property type="match status" value="1"/>
</dbReference>
<dbReference type="Gene3D" id="1.10.30.50">
    <property type="match status" value="1"/>
</dbReference>
<dbReference type="InterPro" id="IPR002711">
    <property type="entry name" value="HNH"/>
</dbReference>
<dbReference type="EMBL" id="JAOQIO010000124">
    <property type="protein sequence ID" value="MCU6798023.1"/>
    <property type="molecule type" value="Genomic_DNA"/>
</dbReference>
<reference evidence="2 3" key="1">
    <citation type="submission" date="2022-09" db="EMBL/GenBank/DDBJ databases">
        <authorList>
            <person name="Han X.L."/>
            <person name="Wang Q."/>
            <person name="Lu T."/>
        </authorList>
    </citation>
    <scope>NUCLEOTIDE SEQUENCE [LARGE SCALE GENOMIC DNA]</scope>
    <source>
        <strain evidence="2 3">WQ 127069</strain>
    </source>
</reference>
<evidence type="ECO:0000313" key="3">
    <source>
        <dbReference type="Proteomes" id="UP001652445"/>
    </source>
</evidence>
<dbReference type="CDD" id="cd00085">
    <property type="entry name" value="HNHc"/>
    <property type="match status" value="1"/>
</dbReference>
<sequence>MALRRKKKELSPQKLELFRNYKKNPSAADRNDFPGDVAERLIVEANGVCQCCDQRRDAHSHHVMPRARNGRGVYENGLRVCTDCHDWLHADEENLQVWISKHMDMYGTNFWLDEKDWDEFHRREAAAAKIVIQEQRRESIKHSFISIVTMWQGRELKKKEVKLIEKLLAGEREMDLIKNLFDIKAPIEEHHDENQTRIEEFLAN</sequence>
<keyword evidence="3" id="KW-1185">Reference proteome</keyword>
<evidence type="ECO:0000259" key="1">
    <source>
        <dbReference type="Pfam" id="PF01844"/>
    </source>
</evidence>
<keyword evidence="2" id="KW-0540">Nuclease</keyword>
<dbReference type="Proteomes" id="UP001652445">
    <property type="component" value="Unassembled WGS sequence"/>
</dbReference>
<accession>A0ABT2UTT8</accession>
<comment type="caution">
    <text evidence="2">The sequence shown here is derived from an EMBL/GenBank/DDBJ whole genome shotgun (WGS) entry which is preliminary data.</text>
</comment>